<reference evidence="2" key="1">
    <citation type="journal article" date="2019" name="Int. J. Syst. Evol. Microbiol.">
        <title>The Global Catalogue of Microorganisms (GCM) 10K type strain sequencing project: providing services to taxonomists for standard genome sequencing and annotation.</title>
        <authorList>
            <consortium name="The Broad Institute Genomics Platform"/>
            <consortium name="The Broad Institute Genome Sequencing Center for Infectious Disease"/>
            <person name="Wu L."/>
            <person name="Ma J."/>
        </authorList>
    </citation>
    <scope>NUCLEOTIDE SEQUENCE [LARGE SCALE GENOMIC DNA]</scope>
    <source>
        <strain evidence="2">NBRC 101365</strain>
    </source>
</reference>
<gene>
    <name evidence="1" type="ORF">GCM10007874_61290</name>
</gene>
<evidence type="ECO:0000313" key="2">
    <source>
        <dbReference type="Proteomes" id="UP001156882"/>
    </source>
</evidence>
<evidence type="ECO:0000313" key="1">
    <source>
        <dbReference type="EMBL" id="GLS23109.1"/>
    </source>
</evidence>
<protein>
    <submittedName>
        <fullName evidence="1">Uncharacterized protein</fullName>
    </submittedName>
</protein>
<dbReference type="EMBL" id="BSPC01000069">
    <property type="protein sequence ID" value="GLS23109.1"/>
    <property type="molecule type" value="Genomic_DNA"/>
</dbReference>
<keyword evidence="2" id="KW-1185">Reference proteome</keyword>
<organism evidence="1 2">
    <name type="scientific">Labrys miyagiensis</name>
    <dbReference type="NCBI Taxonomy" id="346912"/>
    <lineage>
        <taxon>Bacteria</taxon>
        <taxon>Pseudomonadati</taxon>
        <taxon>Pseudomonadota</taxon>
        <taxon>Alphaproteobacteria</taxon>
        <taxon>Hyphomicrobiales</taxon>
        <taxon>Xanthobacteraceae</taxon>
        <taxon>Labrys</taxon>
    </lineage>
</organism>
<name>A0ABQ6CSJ2_9HYPH</name>
<accession>A0ABQ6CSJ2</accession>
<dbReference type="Proteomes" id="UP001156882">
    <property type="component" value="Unassembled WGS sequence"/>
</dbReference>
<proteinExistence type="predicted"/>
<sequence>MTIGMAIGPLGLRRLDHLALRLNGLVARHVIPEWQLGGWMQASRKRLHILLGTQSNAATDGELTKARP</sequence>
<comment type="caution">
    <text evidence="1">The sequence shown here is derived from an EMBL/GenBank/DDBJ whole genome shotgun (WGS) entry which is preliminary data.</text>
</comment>